<protein>
    <submittedName>
        <fullName evidence="1">Uncharacterized protein</fullName>
    </submittedName>
</protein>
<gene>
    <name evidence="1" type="ORF">CYMTET_4880</name>
</gene>
<organism evidence="1 2">
    <name type="scientific">Cymbomonas tetramitiformis</name>
    <dbReference type="NCBI Taxonomy" id="36881"/>
    <lineage>
        <taxon>Eukaryota</taxon>
        <taxon>Viridiplantae</taxon>
        <taxon>Chlorophyta</taxon>
        <taxon>Pyramimonadophyceae</taxon>
        <taxon>Pyramimonadales</taxon>
        <taxon>Pyramimonadaceae</taxon>
        <taxon>Cymbomonas</taxon>
    </lineage>
</organism>
<keyword evidence="2" id="KW-1185">Reference proteome</keyword>
<reference evidence="1 2" key="1">
    <citation type="journal article" date="2015" name="Genome Biol. Evol.">
        <title>Comparative Genomics of a Bacterivorous Green Alga Reveals Evolutionary Causalities and Consequences of Phago-Mixotrophic Mode of Nutrition.</title>
        <authorList>
            <person name="Burns J.A."/>
            <person name="Paasch A."/>
            <person name="Narechania A."/>
            <person name="Kim E."/>
        </authorList>
    </citation>
    <scope>NUCLEOTIDE SEQUENCE [LARGE SCALE GENOMIC DNA]</scope>
    <source>
        <strain evidence="1 2">PLY_AMNH</strain>
    </source>
</reference>
<evidence type="ECO:0000313" key="1">
    <source>
        <dbReference type="EMBL" id="KAK3287620.1"/>
    </source>
</evidence>
<sequence length="80" mass="8188">MVDSWEIVVTWLRVLGEAVGEIVRRAVGELLKAVKMVGSVVEEVAVGEMVGGVVGEVLGEAVGEIVGGAVGEIVGEKVGE</sequence>
<evidence type="ECO:0000313" key="2">
    <source>
        <dbReference type="Proteomes" id="UP001190700"/>
    </source>
</evidence>
<proteinExistence type="predicted"/>
<dbReference type="AlphaFoldDB" id="A0AAE0H0C2"/>
<comment type="caution">
    <text evidence="1">The sequence shown here is derived from an EMBL/GenBank/DDBJ whole genome shotgun (WGS) entry which is preliminary data.</text>
</comment>
<dbReference type="Proteomes" id="UP001190700">
    <property type="component" value="Unassembled WGS sequence"/>
</dbReference>
<name>A0AAE0H0C2_9CHLO</name>
<accession>A0AAE0H0C2</accession>
<dbReference type="EMBL" id="LGRX02000782">
    <property type="protein sequence ID" value="KAK3287620.1"/>
    <property type="molecule type" value="Genomic_DNA"/>
</dbReference>